<evidence type="ECO:0000313" key="5">
    <source>
        <dbReference type="Proteomes" id="UP000636264"/>
    </source>
</evidence>
<dbReference type="PANTHER" id="PTHR30290">
    <property type="entry name" value="PERIPLASMIC BINDING COMPONENT OF ABC TRANSPORTER"/>
    <property type="match status" value="1"/>
</dbReference>
<dbReference type="PANTHER" id="PTHR30290:SF83">
    <property type="entry name" value="ABC TRANSPORTER SUBSTRATE-BINDING PROTEIN"/>
    <property type="match status" value="1"/>
</dbReference>
<evidence type="ECO:0000256" key="2">
    <source>
        <dbReference type="ARBA" id="ARBA00005695"/>
    </source>
</evidence>
<dbReference type="InterPro" id="IPR030678">
    <property type="entry name" value="Peptide/Ni-bd"/>
</dbReference>
<dbReference type="InterPro" id="IPR039424">
    <property type="entry name" value="SBP_5"/>
</dbReference>
<comment type="caution">
    <text evidence="4">The sequence shown here is derived from an EMBL/GenBank/DDBJ whole genome shotgun (WGS) entry which is preliminary data.</text>
</comment>
<dbReference type="GO" id="GO:0030288">
    <property type="term" value="C:outer membrane-bounded periplasmic space"/>
    <property type="evidence" value="ECO:0007669"/>
    <property type="project" value="UniProtKB-ARBA"/>
</dbReference>
<keyword evidence="5" id="KW-1185">Reference proteome</keyword>
<proteinExistence type="inferred from homology"/>
<dbReference type="PIRSF" id="PIRSF002741">
    <property type="entry name" value="MppA"/>
    <property type="match status" value="1"/>
</dbReference>
<dbReference type="Gene3D" id="3.90.76.10">
    <property type="entry name" value="Dipeptide-binding Protein, Domain 1"/>
    <property type="match status" value="1"/>
</dbReference>
<comment type="similarity">
    <text evidence="2">Belongs to the bacterial solute-binding protein 5 family.</text>
</comment>
<dbReference type="Pfam" id="PF00496">
    <property type="entry name" value="SBP_bac_5"/>
    <property type="match status" value="1"/>
</dbReference>
<dbReference type="SUPFAM" id="SSF53850">
    <property type="entry name" value="Periplasmic binding protein-like II"/>
    <property type="match status" value="1"/>
</dbReference>
<protein>
    <submittedName>
        <fullName evidence="4">ABC transporter substrate-binding protein</fullName>
    </submittedName>
</protein>
<dbReference type="Gene3D" id="3.10.105.10">
    <property type="entry name" value="Dipeptide-binding Protein, Domain 3"/>
    <property type="match status" value="1"/>
</dbReference>
<sequence>MARKVLITLWMGTTQDRKEGNKKMTALRRKFRTSLLRPALMSTAAIAMLVGLSAPTLAGGTLRIAMTASDIPLPNGQTDQGAEGMRFMGYTVFDALVGYDLSSPDKPVTLIPGLATEWSVDPADTTKWTFKLRPGVKFHDGSDFNAEAVVWNLAKILDKDAPQYDERQAAQGRGRIPSIATYKVVDDMTVEITTKAPEALIPYQMAWIVMSSPAQWEKVGKNWDEFLKAPSGTGPFKVESYVPRERAVLVPNTEYWDKDRISTLDKLVLMPVADPSARVAALRSGQVDWIEAPPSDSIESLRGAGFEITSNVYPHVWPWHFSLLEGSPWTDIRVRKAANLAIDRAGMKELLGGMMVEAKGMVPPTSNWFGNPEFEVKYDPEAAKALLAEAGVSSEKPISVKAIISPSGGGQMEPMLMNELIQQNLAEVGINVEFDVRDWNALLANWRAGAKDPGTAGATVTNSSYFSQDPFTALIRHVDSTLIPPNGTNWGYYSDPEMDALIDQVRNEFDPEKQVKVIQTMHEKFVDEALFLFVAHDVAPRAMTSKVKGFVHPQNWFADLTSVTVE</sequence>
<feature type="domain" description="Solute-binding protein family 5" evidence="3">
    <location>
        <begin position="110"/>
        <end position="474"/>
    </location>
</feature>
<reference evidence="4" key="1">
    <citation type="journal article" date="2014" name="Int. J. Syst. Evol. Microbiol.">
        <title>Complete genome sequence of Corynebacterium casei LMG S-19264T (=DSM 44701T), isolated from a smear-ripened cheese.</title>
        <authorList>
            <consortium name="US DOE Joint Genome Institute (JGI-PGF)"/>
            <person name="Walter F."/>
            <person name="Albersmeier A."/>
            <person name="Kalinowski J."/>
            <person name="Ruckert C."/>
        </authorList>
    </citation>
    <scope>NUCLEOTIDE SEQUENCE</scope>
    <source>
        <strain evidence="4">CGMCC 1.15320</strain>
    </source>
</reference>
<organism evidence="4 5">
    <name type="scientific">Nitratireductor aestuarii</name>
    <dbReference type="NCBI Taxonomy" id="1735103"/>
    <lineage>
        <taxon>Bacteria</taxon>
        <taxon>Pseudomonadati</taxon>
        <taxon>Pseudomonadota</taxon>
        <taxon>Alphaproteobacteria</taxon>
        <taxon>Hyphomicrobiales</taxon>
        <taxon>Phyllobacteriaceae</taxon>
        <taxon>Nitratireductor</taxon>
    </lineage>
</organism>
<dbReference type="EMBL" id="BMIF01000014">
    <property type="protein sequence ID" value="GGA78587.1"/>
    <property type="molecule type" value="Genomic_DNA"/>
</dbReference>
<evidence type="ECO:0000313" key="4">
    <source>
        <dbReference type="EMBL" id="GGA78587.1"/>
    </source>
</evidence>
<dbReference type="GO" id="GO:0015833">
    <property type="term" value="P:peptide transport"/>
    <property type="evidence" value="ECO:0007669"/>
    <property type="project" value="TreeGrafter"/>
</dbReference>
<dbReference type="CDD" id="cd08495">
    <property type="entry name" value="PBP2_NikA_DppA_OppA_like_8"/>
    <property type="match status" value="1"/>
</dbReference>
<evidence type="ECO:0000259" key="3">
    <source>
        <dbReference type="Pfam" id="PF00496"/>
    </source>
</evidence>
<accession>A0A916S278</accession>
<name>A0A916S278_9HYPH</name>
<dbReference type="GO" id="GO:0043190">
    <property type="term" value="C:ATP-binding cassette (ABC) transporter complex"/>
    <property type="evidence" value="ECO:0007669"/>
    <property type="project" value="InterPro"/>
</dbReference>
<comment type="subcellular location">
    <subcellularLocation>
        <location evidence="1">Periplasm</location>
    </subcellularLocation>
</comment>
<gene>
    <name evidence="4" type="ORF">GCM10011385_35890</name>
</gene>
<dbReference type="InterPro" id="IPR000914">
    <property type="entry name" value="SBP_5_dom"/>
</dbReference>
<dbReference type="Proteomes" id="UP000636264">
    <property type="component" value="Unassembled WGS sequence"/>
</dbReference>
<reference evidence="4" key="2">
    <citation type="submission" date="2020-09" db="EMBL/GenBank/DDBJ databases">
        <authorList>
            <person name="Sun Q."/>
            <person name="Zhou Y."/>
        </authorList>
    </citation>
    <scope>NUCLEOTIDE SEQUENCE</scope>
    <source>
        <strain evidence="4">CGMCC 1.15320</strain>
    </source>
</reference>
<dbReference type="AlphaFoldDB" id="A0A916S278"/>
<evidence type="ECO:0000256" key="1">
    <source>
        <dbReference type="ARBA" id="ARBA00004418"/>
    </source>
</evidence>
<dbReference type="Gene3D" id="3.40.190.10">
    <property type="entry name" value="Periplasmic binding protein-like II"/>
    <property type="match status" value="1"/>
</dbReference>
<dbReference type="GO" id="GO:1904680">
    <property type="term" value="F:peptide transmembrane transporter activity"/>
    <property type="evidence" value="ECO:0007669"/>
    <property type="project" value="TreeGrafter"/>
</dbReference>